<protein>
    <submittedName>
        <fullName evidence="2">Acyl carrier protein</fullName>
    </submittedName>
</protein>
<dbReference type="Proteomes" id="UP001165583">
    <property type="component" value="Unassembled WGS sequence"/>
</dbReference>
<gene>
    <name evidence="2" type="ORF">NZK81_02535</name>
</gene>
<comment type="caution">
    <text evidence="2">The sequence shown here is derived from an EMBL/GenBank/DDBJ whole genome shotgun (WGS) entry which is preliminary data.</text>
</comment>
<keyword evidence="3" id="KW-1185">Reference proteome</keyword>
<evidence type="ECO:0000313" key="3">
    <source>
        <dbReference type="Proteomes" id="UP001165583"/>
    </source>
</evidence>
<proteinExistence type="predicted"/>
<dbReference type="Gene3D" id="1.10.1200.10">
    <property type="entry name" value="ACP-like"/>
    <property type="match status" value="1"/>
</dbReference>
<dbReference type="RefSeq" id="WP_260043556.1">
    <property type="nucleotide sequence ID" value="NZ_JANZXA010000001.1"/>
</dbReference>
<accession>A0ABT2I0T1</accession>
<dbReference type="Pfam" id="PF00550">
    <property type="entry name" value="PP-binding"/>
    <property type="match status" value="1"/>
</dbReference>
<dbReference type="SUPFAM" id="SSF47336">
    <property type="entry name" value="ACP-like"/>
    <property type="match status" value="1"/>
</dbReference>
<dbReference type="InterPro" id="IPR009081">
    <property type="entry name" value="PP-bd_ACP"/>
</dbReference>
<feature type="domain" description="Carrier" evidence="1">
    <location>
        <begin position="14"/>
        <end position="57"/>
    </location>
</feature>
<dbReference type="InterPro" id="IPR036736">
    <property type="entry name" value="ACP-like_sf"/>
</dbReference>
<evidence type="ECO:0000313" key="2">
    <source>
        <dbReference type="EMBL" id="MCT2398417.1"/>
    </source>
</evidence>
<name>A0ABT2I0T1_9SPHN</name>
<dbReference type="EMBL" id="JANZXA010000001">
    <property type="protein sequence ID" value="MCT2398417.1"/>
    <property type="molecule type" value="Genomic_DNA"/>
</dbReference>
<evidence type="ECO:0000259" key="1">
    <source>
        <dbReference type="Pfam" id="PF00550"/>
    </source>
</evidence>
<reference evidence="2" key="1">
    <citation type="submission" date="2022-09" db="EMBL/GenBank/DDBJ databases">
        <title>Novosphingobium sp. Nov., a polycyclic aromatic hydrocarbon-degrading bacterium isolated form mangrove sediments in HongKong.</title>
        <authorList>
            <person name="Hu Z."/>
        </authorList>
    </citation>
    <scope>NUCLEOTIDE SEQUENCE</scope>
    <source>
        <strain evidence="2">HK4-1</strain>
    </source>
</reference>
<organism evidence="2 3">
    <name type="scientific">Novosphingobium mangrovi</name>
    <name type="common">ex Huang et al. 2023</name>
    <dbReference type="NCBI Taxonomy" id="2976432"/>
    <lineage>
        <taxon>Bacteria</taxon>
        <taxon>Pseudomonadati</taxon>
        <taxon>Pseudomonadota</taxon>
        <taxon>Alphaproteobacteria</taxon>
        <taxon>Sphingomonadales</taxon>
        <taxon>Sphingomonadaceae</taxon>
        <taxon>Novosphingobium</taxon>
    </lineage>
</organism>
<sequence>MSGLRDRIISTFEELWAEDHTDPAPELKDDTVLLETGIDSMGFAVFVTMLDDELGFDPFAMDSEAVYPVSFGEFVAFYEKHAPA</sequence>